<dbReference type="OrthoDB" id="18996at2759"/>
<dbReference type="InterPro" id="IPR038694">
    <property type="entry name" value="DUF427_sf"/>
</dbReference>
<name>A0A1J8RI32_9AGAM</name>
<gene>
    <name evidence="2" type="ORF">AZE42_11375</name>
</gene>
<reference evidence="2 3" key="1">
    <citation type="submission" date="2016-03" db="EMBL/GenBank/DDBJ databases">
        <title>Comparative genomics of the ectomycorrhizal sister species Rhizopogon vinicolor and Rhizopogon vesiculosus (Basidiomycota: Boletales) reveals a divergence of the mating type B locus.</title>
        <authorList>
            <person name="Mujic A.B."/>
            <person name="Kuo A."/>
            <person name="Tritt A."/>
            <person name="Lipzen A."/>
            <person name="Chen C."/>
            <person name="Johnson J."/>
            <person name="Sharma A."/>
            <person name="Barry K."/>
            <person name="Grigoriev I.V."/>
            <person name="Spatafora J.W."/>
        </authorList>
    </citation>
    <scope>NUCLEOTIDE SEQUENCE [LARGE SCALE GENOMIC DNA]</scope>
    <source>
        <strain evidence="2 3">AM-OR11-056</strain>
    </source>
</reference>
<protein>
    <recommendedName>
        <fullName evidence="1">DUF427 domain-containing protein</fullName>
    </recommendedName>
</protein>
<dbReference type="InterPro" id="IPR007361">
    <property type="entry name" value="DUF427"/>
</dbReference>
<accession>A0A1J8RI32</accession>
<dbReference type="EMBL" id="LVVM01000099">
    <property type="protein sequence ID" value="OJA21482.1"/>
    <property type="molecule type" value="Genomic_DNA"/>
</dbReference>
<dbReference type="STRING" id="180088.A0A1J8RI32"/>
<dbReference type="AlphaFoldDB" id="A0A1J8RI32"/>
<sequence>MSSTAPPFAQPRIEPSTKRVRVLFGGKYVVDTKQAKLVWETPFYPTYLFPTSVLDPSFLRESSDHKPEPDVKFYDLVVGDHEARCAVTEFTGQGSDTKDLAGLLKIGFSAANAWLEEDERIYIHPKDPYKRVDVLQSSRQVRVALHGVELALTNRPRLLFETGLRVRTYMPLTDVRVDLLVPSDTTSECPYKPTIFTFSCPTGTYTEILWYYRTPQPECGQMTGYLAFYDEKVDVWVDGEKQA</sequence>
<dbReference type="PANTHER" id="PTHR34310">
    <property type="entry name" value="DUF427 DOMAIN PROTEIN (AFU_ORTHOLOGUE AFUA_3G02220)"/>
    <property type="match status" value="1"/>
</dbReference>
<evidence type="ECO:0000313" key="2">
    <source>
        <dbReference type="EMBL" id="OJA21482.1"/>
    </source>
</evidence>
<dbReference type="PANTHER" id="PTHR34310:SF9">
    <property type="entry name" value="BLR5716 PROTEIN"/>
    <property type="match status" value="1"/>
</dbReference>
<organism evidence="2 3">
    <name type="scientific">Rhizopogon vesiculosus</name>
    <dbReference type="NCBI Taxonomy" id="180088"/>
    <lineage>
        <taxon>Eukaryota</taxon>
        <taxon>Fungi</taxon>
        <taxon>Dikarya</taxon>
        <taxon>Basidiomycota</taxon>
        <taxon>Agaricomycotina</taxon>
        <taxon>Agaricomycetes</taxon>
        <taxon>Agaricomycetidae</taxon>
        <taxon>Boletales</taxon>
        <taxon>Suillineae</taxon>
        <taxon>Rhizopogonaceae</taxon>
        <taxon>Rhizopogon</taxon>
    </lineage>
</organism>
<comment type="caution">
    <text evidence="2">The sequence shown here is derived from an EMBL/GenBank/DDBJ whole genome shotgun (WGS) entry which is preliminary data.</text>
</comment>
<evidence type="ECO:0000313" key="3">
    <source>
        <dbReference type="Proteomes" id="UP000183567"/>
    </source>
</evidence>
<evidence type="ECO:0000259" key="1">
    <source>
        <dbReference type="Pfam" id="PF04248"/>
    </source>
</evidence>
<feature type="domain" description="DUF427" evidence="1">
    <location>
        <begin position="141"/>
        <end position="231"/>
    </location>
</feature>
<dbReference type="Gene3D" id="2.170.150.40">
    <property type="entry name" value="Domain of unknown function (DUF427)"/>
    <property type="match status" value="2"/>
</dbReference>
<feature type="domain" description="DUF427" evidence="1">
    <location>
        <begin position="20"/>
        <end position="104"/>
    </location>
</feature>
<dbReference type="Proteomes" id="UP000183567">
    <property type="component" value="Unassembled WGS sequence"/>
</dbReference>
<dbReference type="Pfam" id="PF04248">
    <property type="entry name" value="NTP_transf_9"/>
    <property type="match status" value="2"/>
</dbReference>
<keyword evidence="3" id="KW-1185">Reference proteome</keyword>
<proteinExistence type="predicted"/>